<name>I0INK3_LEPFC</name>
<accession>I0INK3</accession>
<evidence type="ECO:0000313" key="2">
    <source>
        <dbReference type="EMBL" id="BAM06852.1"/>
    </source>
</evidence>
<dbReference type="AlphaFoldDB" id="I0INK3"/>
<evidence type="ECO:0000256" key="1">
    <source>
        <dbReference type="SAM" id="MobiDB-lite"/>
    </source>
</evidence>
<dbReference type="PATRIC" id="fig|1162668.3.peg.1348"/>
<dbReference type="EMBL" id="AP012342">
    <property type="protein sequence ID" value="BAM06852.1"/>
    <property type="molecule type" value="Genomic_DNA"/>
</dbReference>
<gene>
    <name evidence="2" type="ordered locus">LFE_1161</name>
</gene>
<dbReference type="STRING" id="1162668.LFE_1161"/>
<protein>
    <submittedName>
        <fullName evidence="2">Uncharacterized protein</fullName>
    </submittedName>
</protein>
<dbReference type="Proteomes" id="UP000007382">
    <property type="component" value="Chromosome"/>
</dbReference>
<dbReference type="RefSeq" id="WP_014449342.1">
    <property type="nucleotide sequence ID" value="NC_017094.1"/>
</dbReference>
<proteinExistence type="predicted"/>
<feature type="region of interest" description="Disordered" evidence="1">
    <location>
        <begin position="23"/>
        <end position="50"/>
    </location>
</feature>
<reference evidence="2 3" key="1">
    <citation type="journal article" date="2012" name="J. Bacteriol.">
        <title>Complete Genome Sequence of Leptospirillum ferrooxidans Strain C2-3, Isolated from a Fresh Volcanic Ash Deposit on the Island of Miyake, Japan.</title>
        <authorList>
            <person name="Fujimura R."/>
            <person name="Sato Y."/>
            <person name="Nishizawa T."/>
            <person name="Oshima K."/>
            <person name="Kim S.-W."/>
            <person name="Hattori M."/>
            <person name="Kamijo T."/>
            <person name="Ohta H."/>
        </authorList>
    </citation>
    <scope>NUCLEOTIDE SEQUENCE [LARGE SCALE GENOMIC DNA]</scope>
    <source>
        <strain evidence="2 3">C2-3</strain>
    </source>
</reference>
<dbReference type="HOGENOM" id="CLU_2916994_0_0_0"/>
<organism evidence="2 3">
    <name type="scientific">Leptospirillum ferrooxidans (strain C2-3)</name>
    <dbReference type="NCBI Taxonomy" id="1162668"/>
    <lineage>
        <taxon>Bacteria</taxon>
        <taxon>Pseudomonadati</taxon>
        <taxon>Nitrospirota</taxon>
        <taxon>Nitrospiria</taxon>
        <taxon>Nitrospirales</taxon>
        <taxon>Nitrospiraceae</taxon>
        <taxon>Leptospirillum</taxon>
    </lineage>
</organism>
<keyword evidence="3" id="KW-1185">Reference proteome</keyword>
<sequence>MGGPTAPVRGKIQILEAVAETVEGGGGCGSAPDWPDKMKQNKRMNENTRNRTIGWIPSCKP</sequence>
<dbReference type="KEGG" id="lfc:LFE_1161"/>
<evidence type="ECO:0000313" key="3">
    <source>
        <dbReference type="Proteomes" id="UP000007382"/>
    </source>
</evidence>
<feature type="compositionally biased region" description="Basic and acidic residues" evidence="1">
    <location>
        <begin position="34"/>
        <end position="49"/>
    </location>
</feature>
<reference evidence="3" key="2">
    <citation type="submission" date="2012-03" db="EMBL/GenBank/DDBJ databases">
        <title>The complete genome sequence of the pioneer microbe on fresh volcanic deposit, Leptospirillum ferrooxidans strain C2-3.</title>
        <authorList>
            <person name="Fujimura R."/>
            <person name="Sato Y."/>
            <person name="Nishizawa T."/>
            <person name="Nanba K."/>
            <person name="Oshima K."/>
            <person name="Hattori M."/>
            <person name="Kamijo T."/>
            <person name="Ohta H."/>
        </authorList>
    </citation>
    <scope>NUCLEOTIDE SEQUENCE [LARGE SCALE GENOMIC DNA]</scope>
    <source>
        <strain evidence="3">C2-3</strain>
    </source>
</reference>